<evidence type="ECO:0000313" key="2">
    <source>
        <dbReference type="Proteomes" id="UP000094801"/>
    </source>
</evidence>
<proteinExistence type="predicted"/>
<sequence length="65" mass="7660">MIPLSHLIFLLLHSKQETGIEFDFCLLFLEIEELELECELELELIESLGFEKEESKFLLDFIAID</sequence>
<keyword evidence="2" id="KW-1185">Reference proteome</keyword>
<reference evidence="2" key="1">
    <citation type="submission" date="2016-04" db="EMBL/GenBank/DDBJ databases">
        <title>Comparative genomics of biotechnologically important yeasts.</title>
        <authorList>
            <consortium name="DOE Joint Genome Institute"/>
            <person name="Riley R."/>
            <person name="Haridas S."/>
            <person name="Wolfe K.H."/>
            <person name="Lopes M.R."/>
            <person name="Hittinger C.T."/>
            <person name="Goker M."/>
            <person name="Salamov A."/>
            <person name="Wisecaver J."/>
            <person name="Long T.M."/>
            <person name="Aerts A.L."/>
            <person name="Barry K."/>
            <person name="Choi C."/>
            <person name="Clum A."/>
            <person name="Coughlan A.Y."/>
            <person name="Deshpande S."/>
            <person name="Douglass A.P."/>
            <person name="Hanson S.J."/>
            <person name="Klenk H.-P."/>
            <person name="Labutti K."/>
            <person name="Lapidus A."/>
            <person name="Lindquist E."/>
            <person name="Lipzen A."/>
            <person name="Meier-Kolthoff J.P."/>
            <person name="Ohm R.A."/>
            <person name="Otillar R.P."/>
            <person name="Pangilinan J."/>
            <person name="Peng Y."/>
            <person name="Rokas A."/>
            <person name="Rosa C.A."/>
            <person name="Scheuner C."/>
            <person name="Sibirny A.A."/>
            <person name="Slot J.C."/>
            <person name="Stielow J.B."/>
            <person name="Sun H."/>
            <person name="Kurtzman C.P."/>
            <person name="Blackwell M."/>
            <person name="Grigoriev I.V."/>
            <person name="Jeffries T.W."/>
        </authorList>
    </citation>
    <scope>NUCLEOTIDE SEQUENCE [LARGE SCALE GENOMIC DNA]</scope>
    <source>
        <strain evidence="2">NRRL YB-2248</strain>
    </source>
</reference>
<dbReference type="EMBL" id="KV453860">
    <property type="protein sequence ID" value="ODV83934.1"/>
    <property type="molecule type" value="Genomic_DNA"/>
</dbReference>
<accession>A0A1E4SWT7</accession>
<gene>
    <name evidence="1" type="ORF">CANARDRAFT_29652</name>
</gene>
<dbReference type="Proteomes" id="UP000094801">
    <property type="component" value="Unassembled WGS sequence"/>
</dbReference>
<dbReference type="AlphaFoldDB" id="A0A1E4SWT7"/>
<evidence type="ECO:0000313" key="1">
    <source>
        <dbReference type="EMBL" id="ODV83934.1"/>
    </source>
</evidence>
<name>A0A1E4SWT7_9ASCO</name>
<protein>
    <submittedName>
        <fullName evidence="1">Uncharacterized protein</fullName>
    </submittedName>
</protein>
<organism evidence="1 2">
    <name type="scientific">[Candida] arabinofermentans NRRL YB-2248</name>
    <dbReference type="NCBI Taxonomy" id="983967"/>
    <lineage>
        <taxon>Eukaryota</taxon>
        <taxon>Fungi</taxon>
        <taxon>Dikarya</taxon>
        <taxon>Ascomycota</taxon>
        <taxon>Saccharomycotina</taxon>
        <taxon>Pichiomycetes</taxon>
        <taxon>Pichiales</taxon>
        <taxon>Pichiaceae</taxon>
        <taxon>Ogataea</taxon>
        <taxon>Ogataea/Candida clade</taxon>
    </lineage>
</organism>